<dbReference type="PANTHER" id="PTHR10804">
    <property type="entry name" value="PROTEASE FAMILY M24 METHIONYL AMINOPEPTIDASE, AMINOPEPTIDASE P"/>
    <property type="match status" value="1"/>
</dbReference>
<name>A0A507FFG7_9FUNG</name>
<sequence>MADTTPAAAAPTQDENSLVPDTVTKYQTAADIANRALTKVIEAAVAGASVHAVCKIGNDTILEGTKAVYAKKKDMLKGIAFPTCVSPASVICHLSPIEQDAASVALLKEGDVVRIELGAHIDGYAAMAAHTIVIGASKSAPVTGKKADLLTAAHVATEAALRLLKPGNTNYQITDMITKVAEEYGVKPVQGMQSYQLQRNSIAGATTKRIILAPTPQNRKEVPSVEFAEGDVFSLDIVLSTGEGIPKYNGEGNRTTVFRKTDYTFGLKTTAAKTAYSIIKKDFGEFPFSITQFEDETKAKMGMTECQKVGLVEPYHCCYEKEGEDTVHVILTVLLMPNGPLKITGVAWDAELVKSEVELKDESIKELLKLPVRNANKKKKAAK</sequence>
<dbReference type="Gene3D" id="3.90.230.10">
    <property type="entry name" value="Creatinase/methionine aminopeptidase superfamily"/>
    <property type="match status" value="1"/>
</dbReference>
<dbReference type="EMBL" id="QEAP01000100">
    <property type="protein sequence ID" value="TPX74984.1"/>
    <property type="molecule type" value="Genomic_DNA"/>
</dbReference>
<organism evidence="3 4">
    <name type="scientific">Chytriomyces confervae</name>
    <dbReference type="NCBI Taxonomy" id="246404"/>
    <lineage>
        <taxon>Eukaryota</taxon>
        <taxon>Fungi</taxon>
        <taxon>Fungi incertae sedis</taxon>
        <taxon>Chytridiomycota</taxon>
        <taxon>Chytridiomycota incertae sedis</taxon>
        <taxon>Chytridiomycetes</taxon>
        <taxon>Chytridiales</taxon>
        <taxon>Chytriomycetaceae</taxon>
        <taxon>Chytriomyces</taxon>
    </lineage>
</organism>
<feature type="domain" description="Peptidase M24" evidence="2">
    <location>
        <begin position="25"/>
        <end position="186"/>
    </location>
</feature>
<evidence type="ECO:0000256" key="1">
    <source>
        <dbReference type="ARBA" id="ARBA00007319"/>
    </source>
</evidence>
<dbReference type="InterPro" id="IPR047113">
    <property type="entry name" value="PA2G4/ARX1"/>
</dbReference>
<dbReference type="OrthoDB" id="5876363at2759"/>
<evidence type="ECO:0000313" key="4">
    <source>
        <dbReference type="Proteomes" id="UP000320333"/>
    </source>
</evidence>
<reference evidence="3 4" key="1">
    <citation type="journal article" date="2019" name="Sci. Rep.">
        <title>Comparative genomics of chytrid fungi reveal insights into the obligate biotrophic and pathogenic lifestyle of Synchytrium endobioticum.</title>
        <authorList>
            <person name="van de Vossenberg B.T.L.H."/>
            <person name="Warris S."/>
            <person name="Nguyen H.D.T."/>
            <person name="van Gent-Pelzer M.P.E."/>
            <person name="Joly D.L."/>
            <person name="van de Geest H.C."/>
            <person name="Bonants P.J.M."/>
            <person name="Smith D.S."/>
            <person name="Levesque C.A."/>
            <person name="van der Lee T.A.J."/>
        </authorList>
    </citation>
    <scope>NUCLEOTIDE SEQUENCE [LARGE SCALE GENOMIC DNA]</scope>
    <source>
        <strain evidence="3 4">CBS 675.73</strain>
    </source>
</reference>
<accession>A0A507FFG7</accession>
<gene>
    <name evidence="3" type="ORF">CcCBS67573_g03757</name>
</gene>
<dbReference type="InterPro" id="IPR036388">
    <property type="entry name" value="WH-like_DNA-bd_sf"/>
</dbReference>
<keyword evidence="4" id="KW-1185">Reference proteome</keyword>
<dbReference type="InterPro" id="IPR036390">
    <property type="entry name" value="WH_DNA-bd_sf"/>
</dbReference>
<evidence type="ECO:0000259" key="2">
    <source>
        <dbReference type="Pfam" id="PF00557"/>
    </source>
</evidence>
<dbReference type="AlphaFoldDB" id="A0A507FFG7"/>
<protein>
    <recommendedName>
        <fullName evidence="2">Peptidase M24 domain-containing protein</fullName>
    </recommendedName>
</protein>
<comment type="similarity">
    <text evidence="1">Belongs to the peptidase M24 family.</text>
</comment>
<dbReference type="STRING" id="246404.A0A507FFG7"/>
<comment type="caution">
    <text evidence="3">The sequence shown here is derived from an EMBL/GenBank/DDBJ whole genome shotgun (WGS) entry which is preliminary data.</text>
</comment>
<evidence type="ECO:0000313" key="3">
    <source>
        <dbReference type="EMBL" id="TPX74984.1"/>
    </source>
</evidence>
<dbReference type="Gene3D" id="1.10.10.10">
    <property type="entry name" value="Winged helix-like DNA-binding domain superfamily/Winged helix DNA-binding domain"/>
    <property type="match status" value="1"/>
</dbReference>
<dbReference type="Pfam" id="PF00557">
    <property type="entry name" value="Peptidase_M24"/>
    <property type="match status" value="1"/>
</dbReference>
<dbReference type="PANTHER" id="PTHR10804:SF11">
    <property type="entry name" value="PROLIFERATION-ASSOCIATED PROTEIN 2G4"/>
    <property type="match status" value="1"/>
</dbReference>
<dbReference type="InterPro" id="IPR036005">
    <property type="entry name" value="Creatinase/aminopeptidase-like"/>
</dbReference>
<dbReference type="Proteomes" id="UP000320333">
    <property type="component" value="Unassembled WGS sequence"/>
</dbReference>
<dbReference type="SUPFAM" id="SSF46785">
    <property type="entry name" value="Winged helix' DNA-binding domain"/>
    <property type="match status" value="1"/>
</dbReference>
<dbReference type="InterPro" id="IPR000994">
    <property type="entry name" value="Pept_M24"/>
</dbReference>
<dbReference type="CDD" id="cd01089">
    <property type="entry name" value="PA2G4-like"/>
    <property type="match status" value="1"/>
</dbReference>
<dbReference type="SUPFAM" id="SSF55920">
    <property type="entry name" value="Creatinase/aminopeptidase"/>
    <property type="match status" value="1"/>
</dbReference>
<dbReference type="FunFam" id="1.10.10.10:FF:000029">
    <property type="entry name" value="Proliferation-associated 2G4, a"/>
    <property type="match status" value="1"/>
</dbReference>
<proteinExistence type="inferred from homology"/>